<dbReference type="AlphaFoldDB" id="D6CSA8"/>
<gene>
    <name evidence="1" type="ordered locus">THI_0934</name>
</gene>
<protein>
    <submittedName>
        <fullName evidence="1">Uncharacterized protein</fullName>
    </submittedName>
</protein>
<dbReference type="HOGENOM" id="CLU_3398979_0_0_4"/>
<sequence>MLTDARLGLGAPNMAAELARKLMTGCEKETP</sequence>
<name>D6CSA8_THIA3</name>
<accession>D6CSA8</accession>
<evidence type="ECO:0000313" key="2">
    <source>
        <dbReference type="Proteomes" id="UP000002372"/>
    </source>
</evidence>
<reference evidence="2" key="2">
    <citation type="journal article" date="2010" name="PLoS Genet.">
        <title>Structure, function, and evolution of the Thiomonas spp. genome.</title>
        <authorList>
            <person name="Arsene-Ploetze F."/>
            <person name="Koechler S."/>
            <person name="Marchal M."/>
            <person name="Coppee J.Y."/>
            <person name="Chandler M."/>
            <person name="Bonnefoy V."/>
            <person name="Brochier-Armanet C."/>
            <person name="Barakat M."/>
            <person name="Barbe V."/>
            <person name="Battaglia-Brunet F."/>
            <person name="Bruneel O."/>
            <person name="Bryan C.G."/>
            <person name="Cleiss-Arnold J."/>
            <person name="Cruveiller S."/>
            <person name="Erhardt M."/>
            <person name="Heinrich-Salmeron A."/>
            <person name="Hommais F."/>
            <person name="Joulian C."/>
            <person name="Krin E."/>
            <person name="Lieutaud A."/>
            <person name="Lievremont D."/>
            <person name="Michel C."/>
            <person name="Muller D."/>
            <person name="Ortet P."/>
            <person name="Proux C."/>
            <person name="Siguier P."/>
            <person name="Roche D."/>
            <person name="Rouy Z."/>
            <person name="Salvignol G."/>
            <person name="Slyemi D."/>
            <person name="Talla E."/>
            <person name="Weiss S."/>
            <person name="Weissenbach J."/>
            <person name="Medigue C."/>
            <person name="Bertin P.N."/>
        </authorList>
    </citation>
    <scope>NUCLEOTIDE SEQUENCE [LARGE SCALE GENOMIC DNA]</scope>
    <source>
        <strain evidence="2">DSM 22701 / CIP 110005 / 3As</strain>
    </source>
</reference>
<organism evidence="1 2">
    <name type="scientific">Thiomonas arsenitoxydans (strain DSM 22701 / CIP 110005 / 3As)</name>
    <dbReference type="NCBI Taxonomy" id="426114"/>
    <lineage>
        <taxon>Bacteria</taxon>
        <taxon>Pseudomonadati</taxon>
        <taxon>Pseudomonadota</taxon>
        <taxon>Betaproteobacteria</taxon>
        <taxon>Burkholderiales</taxon>
        <taxon>Thiomonas</taxon>
    </lineage>
</organism>
<evidence type="ECO:0000313" key="1">
    <source>
        <dbReference type="EMBL" id="CAZ87636.1"/>
    </source>
</evidence>
<dbReference type="EMBL" id="FP475956">
    <property type="protein sequence ID" value="CAZ87636.1"/>
    <property type="molecule type" value="Genomic_DNA"/>
</dbReference>
<proteinExistence type="predicted"/>
<reference key="1">
    <citation type="submission" date="2009-07" db="EMBL/GenBank/DDBJ databases">
        <authorList>
            <person name="Genoscope - CEA"/>
        </authorList>
    </citation>
    <scope>NUCLEOTIDE SEQUENCE</scope>
    <source>
        <strain>3As</strain>
    </source>
</reference>
<dbReference type="KEGG" id="thi:THI_0934"/>
<dbReference type="Proteomes" id="UP000002372">
    <property type="component" value="Chromosome"/>
</dbReference>